<keyword evidence="9" id="KW-0812">Transmembrane</keyword>
<protein>
    <recommendedName>
        <fullName evidence="1">non-specific serine/threonine protein kinase</fullName>
        <ecNumber evidence="1">2.7.11.1</ecNumber>
    </recommendedName>
</protein>
<dbReference type="InterPro" id="IPR011009">
    <property type="entry name" value="Kinase-like_dom_sf"/>
</dbReference>
<evidence type="ECO:0000256" key="3">
    <source>
        <dbReference type="ARBA" id="ARBA00022679"/>
    </source>
</evidence>
<dbReference type="Proteomes" id="UP001576774">
    <property type="component" value="Unassembled WGS sequence"/>
</dbReference>
<sequence>MTTHNFPDFSNYGYQVNRELGHNRAGGRVTYLATEINSQKRVVIKQFQFAHSGASWSEYDAYQREIQVMKGLEHPSIPRYLDSFQTSAGFCMVQEYKNAPSLLVPRQWKPQQIKHIAIAVLQILNYLQTRIPQVIHRDIKPDNILVDRQMNVYLVDFGFARIGGGQVAVSSVVKGTLGFMPPEQLFNRQLTAASDLYGLGATLICLLTGTHANEIGSLMDDAGRINFKQRVTKLHPDFIKWLQKMAEPNYKQRFANAKEALDALIPLSVLRPLKPPKFMMPTLLGLGAVGLMILAVVSSETFSAKKTENALYLPFVSQVKLFSETEPNQDLEKISLSKDGKNRVYFQVKFQQLTSKKYQGRCQIIDSSEKSVYQGISTLIPEENKLDTWCFYDFKITGNYQFEFYLNDEKMVSRSLIVLP</sequence>
<feature type="domain" description="Protein kinase" evidence="10">
    <location>
        <begin position="14"/>
        <end position="265"/>
    </location>
</feature>
<keyword evidence="6" id="KW-0067">ATP-binding</keyword>
<comment type="catalytic activity">
    <reaction evidence="8">
        <text>L-seryl-[protein] + ATP = O-phospho-L-seryl-[protein] + ADP + H(+)</text>
        <dbReference type="Rhea" id="RHEA:17989"/>
        <dbReference type="Rhea" id="RHEA-COMP:9863"/>
        <dbReference type="Rhea" id="RHEA-COMP:11604"/>
        <dbReference type="ChEBI" id="CHEBI:15378"/>
        <dbReference type="ChEBI" id="CHEBI:29999"/>
        <dbReference type="ChEBI" id="CHEBI:30616"/>
        <dbReference type="ChEBI" id="CHEBI:83421"/>
        <dbReference type="ChEBI" id="CHEBI:456216"/>
        <dbReference type="EC" id="2.7.11.1"/>
    </reaction>
</comment>
<proteinExistence type="predicted"/>
<keyword evidence="4" id="KW-0547">Nucleotide-binding</keyword>
<evidence type="ECO:0000313" key="11">
    <source>
        <dbReference type="EMBL" id="MFB2882058.1"/>
    </source>
</evidence>
<dbReference type="EC" id="2.7.11.1" evidence="1"/>
<keyword evidence="5 11" id="KW-0418">Kinase</keyword>
<feature type="transmembrane region" description="Helical" evidence="9">
    <location>
        <begin position="278"/>
        <end position="297"/>
    </location>
</feature>
<dbReference type="CDD" id="cd14014">
    <property type="entry name" value="STKc_PknB_like"/>
    <property type="match status" value="1"/>
</dbReference>
<evidence type="ECO:0000256" key="6">
    <source>
        <dbReference type="ARBA" id="ARBA00022840"/>
    </source>
</evidence>
<dbReference type="Gene3D" id="1.10.510.10">
    <property type="entry name" value="Transferase(Phosphotransferase) domain 1"/>
    <property type="match status" value="1"/>
</dbReference>
<name>A0ABV4XJ23_9CYAN</name>
<evidence type="ECO:0000259" key="10">
    <source>
        <dbReference type="PROSITE" id="PS50011"/>
    </source>
</evidence>
<accession>A0ABV4XJ23</accession>
<evidence type="ECO:0000256" key="9">
    <source>
        <dbReference type="SAM" id="Phobius"/>
    </source>
</evidence>
<evidence type="ECO:0000256" key="7">
    <source>
        <dbReference type="ARBA" id="ARBA00047899"/>
    </source>
</evidence>
<dbReference type="PANTHER" id="PTHR24363">
    <property type="entry name" value="SERINE/THREONINE PROTEIN KINASE"/>
    <property type="match status" value="1"/>
</dbReference>
<dbReference type="InterPro" id="IPR000719">
    <property type="entry name" value="Prot_kinase_dom"/>
</dbReference>
<dbReference type="PANTHER" id="PTHR24363:SF0">
    <property type="entry name" value="SERINE_THREONINE KINASE LIKE DOMAIN CONTAINING 1"/>
    <property type="match status" value="1"/>
</dbReference>
<dbReference type="RefSeq" id="WP_413275014.1">
    <property type="nucleotide sequence ID" value="NZ_JBHFNQ010000256.1"/>
</dbReference>
<keyword evidence="3" id="KW-0808">Transferase</keyword>
<evidence type="ECO:0000313" key="12">
    <source>
        <dbReference type="Proteomes" id="UP001576774"/>
    </source>
</evidence>
<evidence type="ECO:0000256" key="2">
    <source>
        <dbReference type="ARBA" id="ARBA00022527"/>
    </source>
</evidence>
<keyword evidence="9" id="KW-0472">Membrane</keyword>
<dbReference type="InterPro" id="IPR008271">
    <property type="entry name" value="Ser/Thr_kinase_AS"/>
</dbReference>
<reference evidence="11 12" key="1">
    <citation type="submission" date="2024-09" db="EMBL/GenBank/DDBJ databases">
        <title>Floridaenema gen nov. (Aerosakkonemataceae, Aerosakkonematales ord. nov., Cyanobacteria) from benthic tropical and subtropical fresh waters, with the description of four new species.</title>
        <authorList>
            <person name="Moretto J.A."/>
            <person name="Berthold D.E."/>
            <person name="Lefler F.W."/>
            <person name="Huang I.-S."/>
            <person name="Laughinghouse H. IV."/>
        </authorList>
    </citation>
    <scope>NUCLEOTIDE SEQUENCE [LARGE SCALE GENOMIC DNA]</scope>
    <source>
        <strain evidence="11 12">BLCC-F46</strain>
    </source>
</reference>
<keyword evidence="12" id="KW-1185">Reference proteome</keyword>
<dbReference type="SMART" id="SM00220">
    <property type="entry name" value="S_TKc"/>
    <property type="match status" value="1"/>
</dbReference>
<comment type="caution">
    <text evidence="11">The sequence shown here is derived from an EMBL/GenBank/DDBJ whole genome shotgun (WGS) entry which is preliminary data.</text>
</comment>
<evidence type="ECO:0000256" key="4">
    <source>
        <dbReference type="ARBA" id="ARBA00022741"/>
    </source>
</evidence>
<dbReference type="EMBL" id="JBHFNQ010000256">
    <property type="protein sequence ID" value="MFB2882058.1"/>
    <property type="molecule type" value="Genomic_DNA"/>
</dbReference>
<dbReference type="SUPFAM" id="SSF56112">
    <property type="entry name" value="Protein kinase-like (PK-like)"/>
    <property type="match status" value="1"/>
</dbReference>
<evidence type="ECO:0000256" key="8">
    <source>
        <dbReference type="ARBA" id="ARBA00048679"/>
    </source>
</evidence>
<dbReference type="Pfam" id="PF00069">
    <property type="entry name" value="Pkinase"/>
    <property type="match status" value="1"/>
</dbReference>
<dbReference type="GO" id="GO:0004674">
    <property type="term" value="F:protein serine/threonine kinase activity"/>
    <property type="evidence" value="ECO:0007669"/>
    <property type="project" value="UniProtKB-KW"/>
</dbReference>
<gene>
    <name evidence="11" type="ORF">ACE1CC_34860</name>
</gene>
<evidence type="ECO:0000256" key="5">
    <source>
        <dbReference type="ARBA" id="ARBA00022777"/>
    </source>
</evidence>
<dbReference type="PROSITE" id="PS00108">
    <property type="entry name" value="PROTEIN_KINASE_ST"/>
    <property type="match status" value="1"/>
</dbReference>
<organism evidence="11 12">
    <name type="scientific">Floridaenema aerugineum BLCC-F46</name>
    <dbReference type="NCBI Taxonomy" id="3153654"/>
    <lineage>
        <taxon>Bacteria</taxon>
        <taxon>Bacillati</taxon>
        <taxon>Cyanobacteriota</taxon>
        <taxon>Cyanophyceae</taxon>
        <taxon>Oscillatoriophycideae</taxon>
        <taxon>Aerosakkonematales</taxon>
        <taxon>Aerosakkonemataceae</taxon>
        <taxon>Floridanema</taxon>
        <taxon>Floridanema aerugineum</taxon>
    </lineage>
</organism>
<dbReference type="Gene3D" id="3.30.200.20">
    <property type="entry name" value="Phosphorylase Kinase, domain 1"/>
    <property type="match status" value="1"/>
</dbReference>
<dbReference type="PROSITE" id="PS50011">
    <property type="entry name" value="PROTEIN_KINASE_DOM"/>
    <property type="match status" value="1"/>
</dbReference>
<keyword evidence="2 11" id="KW-0723">Serine/threonine-protein kinase</keyword>
<comment type="catalytic activity">
    <reaction evidence="7">
        <text>L-threonyl-[protein] + ATP = O-phospho-L-threonyl-[protein] + ADP + H(+)</text>
        <dbReference type="Rhea" id="RHEA:46608"/>
        <dbReference type="Rhea" id="RHEA-COMP:11060"/>
        <dbReference type="Rhea" id="RHEA-COMP:11605"/>
        <dbReference type="ChEBI" id="CHEBI:15378"/>
        <dbReference type="ChEBI" id="CHEBI:30013"/>
        <dbReference type="ChEBI" id="CHEBI:30616"/>
        <dbReference type="ChEBI" id="CHEBI:61977"/>
        <dbReference type="ChEBI" id="CHEBI:456216"/>
        <dbReference type="EC" id="2.7.11.1"/>
    </reaction>
</comment>
<keyword evidence="9" id="KW-1133">Transmembrane helix</keyword>
<evidence type="ECO:0000256" key="1">
    <source>
        <dbReference type="ARBA" id="ARBA00012513"/>
    </source>
</evidence>